<feature type="compositionally biased region" description="Polar residues" evidence="4">
    <location>
        <begin position="133"/>
        <end position="142"/>
    </location>
</feature>
<dbReference type="PANTHER" id="PTHR36486">
    <property type="entry name" value="OS01G0977800 PROTEIN"/>
    <property type="match status" value="1"/>
</dbReference>
<dbReference type="InterPro" id="IPR053057">
    <property type="entry name" value="XLG_GTP-binding"/>
</dbReference>
<dbReference type="GO" id="GO:0008270">
    <property type="term" value="F:zinc ion binding"/>
    <property type="evidence" value="ECO:0007669"/>
    <property type="project" value="UniProtKB-KW"/>
</dbReference>
<accession>F6GUB4</accession>
<dbReference type="OrthoDB" id="1746176at2759"/>
<dbReference type="InterPro" id="IPR011011">
    <property type="entry name" value="Znf_FYVE_PHD"/>
</dbReference>
<dbReference type="HOGENOM" id="CLU_072700_0_0_1"/>
<dbReference type="eggNOG" id="ENOG502QWJE">
    <property type="taxonomic scope" value="Eukaryota"/>
</dbReference>
<keyword evidence="2" id="KW-0863">Zinc-finger</keyword>
<sequence length="329" mass="37157">MGDLTTLAKARRELEELYLGVPDESVNLTFEDLAEVTKNVVPQPEKRKAISIESIPEGKSKREGPSPLNKIPSLDFNRGLQAAKSSPPPHHQHSPYHHHVNKDRTDSHRAPSRHHHHHLDGEGMGHHYADGENFSSHASPNGSRRHSGYRHAVESSMAYDDRSHMNMASIMSPFSERGGRRRPGIPHSNICTICNTYIYIFRHRCLVCGRVYCRSCLSMGMGEMTEGRKCIACLGRRFSQRYIKRAGDMGCCAGYPSMAKQQELSWAEKGPRRSGERGRNRSMMMSRSRSPVTPRTPTRSHHQTSNTPSFVMNSPYSPYSPSHHHPIPF</sequence>
<evidence type="ECO:0000313" key="6">
    <source>
        <dbReference type="Proteomes" id="UP000009183"/>
    </source>
</evidence>
<dbReference type="STRING" id="29760.F6GUB4"/>
<name>F6GUB4_VITVI</name>
<evidence type="ECO:0000256" key="1">
    <source>
        <dbReference type="ARBA" id="ARBA00022723"/>
    </source>
</evidence>
<dbReference type="AlphaFoldDB" id="F6GUB4"/>
<feature type="compositionally biased region" description="Basic and acidic residues" evidence="4">
    <location>
        <begin position="119"/>
        <end position="130"/>
    </location>
</feature>
<dbReference type="EMBL" id="FN594951">
    <property type="protein sequence ID" value="CCB43401.1"/>
    <property type="molecule type" value="Genomic_DNA"/>
</dbReference>
<feature type="compositionally biased region" description="Basic and acidic residues" evidence="4">
    <location>
        <begin position="269"/>
        <end position="279"/>
    </location>
</feature>
<keyword evidence="1" id="KW-0479">Metal-binding</keyword>
<feature type="compositionally biased region" description="Polar residues" evidence="4">
    <location>
        <begin position="303"/>
        <end position="312"/>
    </location>
</feature>
<keyword evidence="3" id="KW-0862">Zinc</keyword>
<dbReference type="Proteomes" id="UP000009183">
    <property type="component" value="Chromosome 6"/>
</dbReference>
<evidence type="ECO:0000256" key="3">
    <source>
        <dbReference type="ARBA" id="ARBA00022833"/>
    </source>
</evidence>
<dbReference type="PANTHER" id="PTHR36486:SF2">
    <property type="entry name" value="OS01G0977800 PROTEIN"/>
    <property type="match status" value="1"/>
</dbReference>
<gene>
    <name evidence="5" type="ordered locus">VIT_06s0004g08090</name>
</gene>
<dbReference type="PaxDb" id="29760-VIT_06s0004g08090.t01"/>
<keyword evidence="6" id="KW-1185">Reference proteome</keyword>
<dbReference type="SUPFAM" id="SSF57903">
    <property type="entry name" value="FYVE/PHD zinc finger"/>
    <property type="match status" value="1"/>
</dbReference>
<evidence type="ECO:0000313" key="5">
    <source>
        <dbReference type="EMBL" id="CCB43401.1"/>
    </source>
</evidence>
<dbReference type="CDD" id="cd00065">
    <property type="entry name" value="FYVE_like_SF"/>
    <property type="match status" value="1"/>
</dbReference>
<feature type="compositionally biased region" description="Basic residues" evidence="4">
    <location>
        <begin position="90"/>
        <end position="101"/>
    </location>
</feature>
<proteinExistence type="predicted"/>
<feature type="compositionally biased region" description="Low complexity" evidence="4">
    <location>
        <begin position="281"/>
        <end position="297"/>
    </location>
</feature>
<feature type="region of interest" description="Disordered" evidence="4">
    <location>
        <begin position="43"/>
        <end position="148"/>
    </location>
</feature>
<feature type="region of interest" description="Disordered" evidence="4">
    <location>
        <begin position="263"/>
        <end position="329"/>
    </location>
</feature>
<evidence type="ECO:0000256" key="4">
    <source>
        <dbReference type="SAM" id="MobiDB-lite"/>
    </source>
</evidence>
<evidence type="ECO:0000256" key="2">
    <source>
        <dbReference type="ARBA" id="ARBA00022771"/>
    </source>
</evidence>
<protein>
    <recommendedName>
        <fullName evidence="7">Extra-large guanine nucleotide-binding protein 3</fullName>
    </recommendedName>
</protein>
<organism evidence="5 6">
    <name type="scientific">Vitis vinifera</name>
    <name type="common">Grape</name>
    <dbReference type="NCBI Taxonomy" id="29760"/>
    <lineage>
        <taxon>Eukaryota</taxon>
        <taxon>Viridiplantae</taxon>
        <taxon>Streptophyta</taxon>
        <taxon>Embryophyta</taxon>
        <taxon>Tracheophyta</taxon>
        <taxon>Spermatophyta</taxon>
        <taxon>Magnoliopsida</taxon>
        <taxon>eudicotyledons</taxon>
        <taxon>Gunneridae</taxon>
        <taxon>Pentapetalae</taxon>
        <taxon>rosids</taxon>
        <taxon>Vitales</taxon>
        <taxon>Vitaceae</taxon>
        <taxon>Viteae</taxon>
        <taxon>Vitis</taxon>
    </lineage>
</organism>
<feature type="compositionally biased region" description="Basic and acidic residues" evidence="4">
    <location>
        <begin position="44"/>
        <end position="64"/>
    </location>
</feature>
<reference evidence="6" key="1">
    <citation type="journal article" date="2007" name="Nature">
        <title>The grapevine genome sequence suggests ancestral hexaploidization in major angiosperm phyla.</title>
        <authorList>
            <consortium name="The French-Italian Public Consortium for Grapevine Genome Characterization."/>
            <person name="Jaillon O."/>
            <person name="Aury J.-M."/>
            <person name="Noel B."/>
            <person name="Policriti A."/>
            <person name="Clepet C."/>
            <person name="Casagrande A."/>
            <person name="Choisne N."/>
            <person name="Aubourg S."/>
            <person name="Vitulo N."/>
            <person name="Jubin C."/>
            <person name="Vezzi A."/>
            <person name="Legeai F."/>
            <person name="Hugueney P."/>
            <person name="Dasilva C."/>
            <person name="Horner D."/>
            <person name="Mica E."/>
            <person name="Jublot D."/>
            <person name="Poulain J."/>
            <person name="Bruyere C."/>
            <person name="Billault A."/>
            <person name="Segurens B."/>
            <person name="Gouyvenoux M."/>
            <person name="Ugarte E."/>
            <person name="Cattonaro F."/>
            <person name="Anthouard V."/>
            <person name="Vico V."/>
            <person name="Del Fabbro C."/>
            <person name="Alaux M."/>
            <person name="Di Gaspero G."/>
            <person name="Dumas V."/>
            <person name="Felice N."/>
            <person name="Paillard S."/>
            <person name="Juman I."/>
            <person name="Moroldo M."/>
            <person name="Scalabrin S."/>
            <person name="Canaguier A."/>
            <person name="Le Clainche I."/>
            <person name="Malacrida G."/>
            <person name="Durand E."/>
            <person name="Pesole G."/>
            <person name="Laucou V."/>
            <person name="Chatelet P."/>
            <person name="Merdinoglu D."/>
            <person name="Delledonne M."/>
            <person name="Pezzotti M."/>
            <person name="Lecharny A."/>
            <person name="Scarpelli C."/>
            <person name="Artiguenave F."/>
            <person name="Pe M.E."/>
            <person name="Valle G."/>
            <person name="Morgante M."/>
            <person name="Caboche M."/>
            <person name="Adam-Blondon A.-F."/>
            <person name="Weissenbach J."/>
            <person name="Quetier F."/>
            <person name="Wincker P."/>
        </authorList>
    </citation>
    <scope>NUCLEOTIDE SEQUENCE [LARGE SCALE GENOMIC DNA]</scope>
    <source>
        <strain evidence="6">cv. Pinot noir / PN40024</strain>
    </source>
</reference>
<evidence type="ECO:0008006" key="7">
    <source>
        <dbReference type="Google" id="ProtNLM"/>
    </source>
</evidence>
<dbReference type="InParanoid" id="F6GUB4"/>